<dbReference type="GO" id="GO:0005935">
    <property type="term" value="C:cellular bud neck"/>
    <property type="evidence" value="ECO:0007669"/>
    <property type="project" value="TreeGrafter"/>
</dbReference>
<evidence type="ECO:0000256" key="2">
    <source>
        <dbReference type="SAM" id="Phobius"/>
    </source>
</evidence>
<sequence>MSFPTLSIGRDAETVTLSSLTTTTEFSGVSSTSDLIDSSTTSISIPVGGLKEALKFSSRTQTSSSTASESNTYTYTTPIIGVPPSDNNPFILRTNSTSGTVFICFGAISGFILIATFISYMYNSWRANRVTKKGAYGSGSKDTKTKIQNNDEFETKLNLQSEYNLNPLASRYEDYYSWNNNNNNNNNISNNNNRFFISGARPQMSSNHHTRQNSNFSGASTTYYPPNKNDITKMFISPTGEVINVRNNSSYHFQQDSNISMPERPSSTPVLLSSSNIAFGGSNSSINTFHHQLQTQHNRSFSYISPTQYHINDTSPIPGIITNFSKQQQRQQKGRKARSTIPSMFLDNILDSNDQSKTNSIDNE</sequence>
<dbReference type="PANTHER" id="PTHR36089">
    <property type="entry name" value="CHITIN SYNTHASE 3 COMPLEX PROTEIN CSI2-RELATED"/>
    <property type="match status" value="1"/>
</dbReference>
<feature type="region of interest" description="Disordered" evidence="1">
    <location>
        <begin position="199"/>
        <end position="221"/>
    </location>
</feature>
<keyword evidence="4" id="KW-1185">Reference proteome</keyword>
<evidence type="ECO:0008006" key="5">
    <source>
        <dbReference type="Google" id="ProtNLM"/>
    </source>
</evidence>
<keyword evidence="2" id="KW-1133">Transmembrane helix</keyword>
<evidence type="ECO:0000313" key="3">
    <source>
        <dbReference type="EMBL" id="ODV94985.1"/>
    </source>
</evidence>
<accession>A0A1E4TTA9</accession>
<evidence type="ECO:0000256" key="1">
    <source>
        <dbReference type="SAM" id="MobiDB-lite"/>
    </source>
</evidence>
<evidence type="ECO:0000313" key="4">
    <source>
        <dbReference type="Proteomes" id="UP000094236"/>
    </source>
</evidence>
<dbReference type="OrthoDB" id="4065319at2759"/>
<dbReference type="AlphaFoldDB" id="A0A1E4TTA9"/>
<feature type="transmembrane region" description="Helical" evidence="2">
    <location>
        <begin position="100"/>
        <end position="122"/>
    </location>
</feature>
<keyword evidence="2" id="KW-0472">Membrane</keyword>
<reference evidence="4" key="1">
    <citation type="submission" date="2016-05" db="EMBL/GenBank/DDBJ databases">
        <title>Comparative genomics of biotechnologically important yeasts.</title>
        <authorList>
            <consortium name="DOE Joint Genome Institute"/>
            <person name="Riley R."/>
            <person name="Haridas S."/>
            <person name="Wolfe K.H."/>
            <person name="Lopes M.R."/>
            <person name="Hittinger C.T."/>
            <person name="Goker M."/>
            <person name="Salamov A."/>
            <person name="Wisecaver J."/>
            <person name="Long T.M."/>
            <person name="Aerts A.L."/>
            <person name="Barry K."/>
            <person name="Choi C."/>
            <person name="Clum A."/>
            <person name="Coughlan A.Y."/>
            <person name="Deshpande S."/>
            <person name="Douglass A.P."/>
            <person name="Hanson S.J."/>
            <person name="Klenk H.-P."/>
            <person name="Labutti K."/>
            <person name="Lapidus A."/>
            <person name="Lindquist E."/>
            <person name="Lipzen A."/>
            <person name="Meier-Kolthoff J.P."/>
            <person name="Ohm R.A."/>
            <person name="Otillar R.P."/>
            <person name="Pangilinan J."/>
            <person name="Peng Y."/>
            <person name="Rokas A."/>
            <person name="Rosa C.A."/>
            <person name="Scheuner C."/>
            <person name="Sibirny A.A."/>
            <person name="Slot J.C."/>
            <person name="Stielow J.B."/>
            <person name="Sun H."/>
            <person name="Kurtzman C.P."/>
            <person name="Blackwell M."/>
            <person name="Grigoriev I.V."/>
            <person name="Jeffries T.W."/>
        </authorList>
    </citation>
    <scope>NUCLEOTIDE SEQUENCE [LARGE SCALE GENOMIC DNA]</scope>
    <source>
        <strain evidence="4">NRRL Y-2460</strain>
    </source>
</reference>
<dbReference type="InterPro" id="IPR051009">
    <property type="entry name" value="PRM"/>
</dbReference>
<dbReference type="GO" id="GO:0000324">
    <property type="term" value="C:fungal-type vacuole"/>
    <property type="evidence" value="ECO:0007669"/>
    <property type="project" value="TreeGrafter"/>
</dbReference>
<feature type="compositionally biased region" description="Polar residues" evidence="1">
    <location>
        <begin position="203"/>
        <end position="221"/>
    </location>
</feature>
<name>A0A1E4TTA9_PACTA</name>
<dbReference type="EMBL" id="KV454015">
    <property type="protein sequence ID" value="ODV94985.1"/>
    <property type="molecule type" value="Genomic_DNA"/>
</dbReference>
<proteinExistence type="predicted"/>
<gene>
    <name evidence="3" type="ORF">PACTADRAFT_76573</name>
</gene>
<keyword evidence="2" id="KW-0812">Transmembrane</keyword>
<organism evidence="3 4">
    <name type="scientific">Pachysolen tannophilus NRRL Y-2460</name>
    <dbReference type="NCBI Taxonomy" id="669874"/>
    <lineage>
        <taxon>Eukaryota</taxon>
        <taxon>Fungi</taxon>
        <taxon>Dikarya</taxon>
        <taxon>Ascomycota</taxon>
        <taxon>Saccharomycotina</taxon>
        <taxon>Pichiomycetes</taxon>
        <taxon>Pachysolenaceae</taxon>
        <taxon>Pachysolen</taxon>
    </lineage>
</organism>
<protein>
    <recommendedName>
        <fullName evidence="5">Vacuolar membrane protein</fullName>
    </recommendedName>
</protein>
<dbReference type="PANTHER" id="PTHR36089:SF1">
    <property type="entry name" value="CHITIN SYNTHASE 3 COMPLEX PROTEIN CSI2-RELATED"/>
    <property type="match status" value="1"/>
</dbReference>
<dbReference type="STRING" id="669874.A0A1E4TTA9"/>
<dbReference type="Proteomes" id="UP000094236">
    <property type="component" value="Unassembled WGS sequence"/>
</dbReference>